<dbReference type="AlphaFoldDB" id="E3RQ12"/>
<gene>
    <name evidence="2" type="ORF">PTT_10770</name>
</gene>
<dbReference type="EMBL" id="GL534414">
    <property type="protein sequence ID" value="EFQ92188.1"/>
    <property type="molecule type" value="Genomic_DNA"/>
</dbReference>
<dbReference type="STRING" id="861557.E3RQ12"/>
<dbReference type="KEGG" id="pte:PTT_10770"/>
<evidence type="ECO:0000313" key="3">
    <source>
        <dbReference type="Proteomes" id="UP000001067"/>
    </source>
</evidence>
<sequence>MAILSEYPGLEVAFIVHGQRLEEYDDDDEPLPKTVTKYIEAQPGAKFAIETSLKPPFPMQYHVMALIYIDGTIENQSRSPPLRLPPAELRNKIYETTFSGGMVRVRKTSIQTENVHAQQTAGALSLRATCRQIRYESESVFYQQYIFNFCKFVEFEPAAIAKVLMIDNYQRIEKIAVNLRVGFFIWLHLDDNNPNERHGLFPRLQHFYTHDFVDPGPSPSAHTAMARAFGRPDLELHKAKYLVEEEDYEDDEGDEDDKDDD</sequence>
<dbReference type="OrthoDB" id="3683815at2759"/>
<dbReference type="Pfam" id="PF25534">
    <property type="entry name" value="DUF7918"/>
    <property type="match status" value="1"/>
</dbReference>
<dbReference type="InterPro" id="IPR057678">
    <property type="entry name" value="DUF7918"/>
</dbReference>
<protein>
    <recommendedName>
        <fullName evidence="1">DUF7918 domain-containing protein</fullName>
    </recommendedName>
</protein>
<evidence type="ECO:0000259" key="1">
    <source>
        <dbReference type="Pfam" id="PF25534"/>
    </source>
</evidence>
<keyword evidence="3" id="KW-1185">Reference proteome</keyword>
<dbReference type="PANTHER" id="PTHR36223">
    <property type="entry name" value="BETA-LACTAMASE-TYPE TRANSPEPTIDASE FOLD DOMAIN CONTAINING PROTEIN"/>
    <property type="match status" value="1"/>
</dbReference>
<evidence type="ECO:0000313" key="2">
    <source>
        <dbReference type="EMBL" id="EFQ92188.1"/>
    </source>
</evidence>
<name>E3RQ12_PYRTT</name>
<proteinExistence type="predicted"/>
<organism evidence="3">
    <name type="scientific">Pyrenophora teres f. teres (strain 0-1)</name>
    <name type="common">Barley net blotch fungus</name>
    <name type="synonym">Drechslera teres f. teres</name>
    <dbReference type="NCBI Taxonomy" id="861557"/>
    <lineage>
        <taxon>Eukaryota</taxon>
        <taxon>Fungi</taxon>
        <taxon>Dikarya</taxon>
        <taxon>Ascomycota</taxon>
        <taxon>Pezizomycotina</taxon>
        <taxon>Dothideomycetes</taxon>
        <taxon>Pleosporomycetidae</taxon>
        <taxon>Pleosporales</taxon>
        <taxon>Pleosporineae</taxon>
        <taxon>Pleosporaceae</taxon>
        <taxon>Pyrenophora</taxon>
    </lineage>
</organism>
<dbReference type="HOGENOM" id="CLU_1066141_0_0_1"/>
<reference evidence="2 3" key="1">
    <citation type="journal article" date="2010" name="Genome Biol.">
        <title>A first genome assembly of the barley fungal pathogen Pyrenophora teres f. teres.</title>
        <authorList>
            <person name="Ellwood S.R."/>
            <person name="Liu Z."/>
            <person name="Syme R.A."/>
            <person name="Lai Z."/>
            <person name="Hane J.K."/>
            <person name="Keiper F."/>
            <person name="Moffat C.S."/>
            <person name="Oliver R.P."/>
            <person name="Friesen T.L."/>
        </authorList>
    </citation>
    <scope>NUCLEOTIDE SEQUENCE [LARGE SCALE GENOMIC DNA]</scope>
    <source>
        <strain evidence="2 3">0-1</strain>
    </source>
</reference>
<feature type="domain" description="DUF7918" evidence="1">
    <location>
        <begin position="9"/>
        <end position="73"/>
    </location>
</feature>
<dbReference type="Proteomes" id="UP000001067">
    <property type="component" value="Unassembled WGS sequence"/>
</dbReference>
<dbReference type="PANTHER" id="PTHR36223:SF1">
    <property type="entry name" value="TRANSCRIPTION ELONGATION FACTOR EAF N-TERMINAL DOMAIN-CONTAINING PROTEIN"/>
    <property type="match status" value="1"/>
</dbReference>
<accession>E3RQ12</accession>